<name>A0A392UY96_9FABA</name>
<evidence type="ECO:0000313" key="1">
    <source>
        <dbReference type="EMBL" id="MCI79685.1"/>
    </source>
</evidence>
<feature type="non-terminal residue" evidence="1">
    <location>
        <position position="41"/>
    </location>
</feature>
<reference evidence="1 2" key="1">
    <citation type="journal article" date="2018" name="Front. Plant Sci.">
        <title>Red Clover (Trifolium pratense) and Zigzag Clover (T. medium) - A Picture of Genomic Similarities and Differences.</title>
        <authorList>
            <person name="Dluhosova J."/>
            <person name="Istvanek J."/>
            <person name="Nedelnik J."/>
            <person name="Repkova J."/>
        </authorList>
    </citation>
    <scope>NUCLEOTIDE SEQUENCE [LARGE SCALE GENOMIC DNA]</scope>
    <source>
        <strain evidence="2">cv. 10/8</strain>
        <tissue evidence="1">Leaf</tissue>
    </source>
</reference>
<accession>A0A392UY96</accession>
<sequence length="41" mass="4376">MYGKPPPSIPAYITGTSPVDACDAVLTTRDEHYKNTGHLTG</sequence>
<evidence type="ECO:0000313" key="2">
    <source>
        <dbReference type="Proteomes" id="UP000265520"/>
    </source>
</evidence>
<keyword evidence="2" id="KW-1185">Reference proteome</keyword>
<dbReference type="EMBL" id="LXQA010979256">
    <property type="protein sequence ID" value="MCI79685.1"/>
    <property type="molecule type" value="Genomic_DNA"/>
</dbReference>
<dbReference type="Proteomes" id="UP000265520">
    <property type="component" value="Unassembled WGS sequence"/>
</dbReference>
<comment type="caution">
    <text evidence="1">The sequence shown here is derived from an EMBL/GenBank/DDBJ whole genome shotgun (WGS) entry which is preliminary data.</text>
</comment>
<protein>
    <submittedName>
        <fullName evidence="1">Uncharacterized protein</fullName>
    </submittedName>
</protein>
<dbReference type="AlphaFoldDB" id="A0A392UY96"/>
<proteinExistence type="predicted"/>
<organism evidence="1 2">
    <name type="scientific">Trifolium medium</name>
    <dbReference type="NCBI Taxonomy" id="97028"/>
    <lineage>
        <taxon>Eukaryota</taxon>
        <taxon>Viridiplantae</taxon>
        <taxon>Streptophyta</taxon>
        <taxon>Embryophyta</taxon>
        <taxon>Tracheophyta</taxon>
        <taxon>Spermatophyta</taxon>
        <taxon>Magnoliopsida</taxon>
        <taxon>eudicotyledons</taxon>
        <taxon>Gunneridae</taxon>
        <taxon>Pentapetalae</taxon>
        <taxon>rosids</taxon>
        <taxon>fabids</taxon>
        <taxon>Fabales</taxon>
        <taxon>Fabaceae</taxon>
        <taxon>Papilionoideae</taxon>
        <taxon>50 kb inversion clade</taxon>
        <taxon>NPAAA clade</taxon>
        <taxon>Hologalegina</taxon>
        <taxon>IRL clade</taxon>
        <taxon>Trifolieae</taxon>
        <taxon>Trifolium</taxon>
    </lineage>
</organism>